<name>A0AAD3MR26_LATJO</name>
<keyword evidence="2" id="KW-1185">Reference proteome</keyword>
<proteinExistence type="predicted"/>
<sequence>MACSSQACGPDESTATFDVMTRTDEYFTPTRQCHLLLDIFNPTEHELTVSAKNNQDLVLHASECQR</sequence>
<protein>
    <submittedName>
        <fullName evidence="1">Trafficking protein particle complex subunit 9</fullName>
    </submittedName>
</protein>
<dbReference type="EMBL" id="BRZM01000031">
    <property type="protein sequence ID" value="GLD58010.1"/>
    <property type="molecule type" value="Genomic_DNA"/>
</dbReference>
<reference evidence="1" key="1">
    <citation type="submission" date="2022-08" db="EMBL/GenBank/DDBJ databases">
        <title>Genome sequencing of akame (Lates japonicus).</title>
        <authorList>
            <person name="Hashiguchi Y."/>
            <person name="Takahashi H."/>
        </authorList>
    </citation>
    <scope>NUCLEOTIDE SEQUENCE</scope>
    <source>
        <strain evidence="1">Kochi</strain>
    </source>
</reference>
<evidence type="ECO:0000313" key="2">
    <source>
        <dbReference type="Proteomes" id="UP001279410"/>
    </source>
</evidence>
<dbReference type="Proteomes" id="UP001279410">
    <property type="component" value="Unassembled WGS sequence"/>
</dbReference>
<evidence type="ECO:0000313" key="1">
    <source>
        <dbReference type="EMBL" id="GLD58010.1"/>
    </source>
</evidence>
<comment type="caution">
    <text evidence="1">The sequence shown here is derived from an EMBL/GenBank/DDBJ whole genome shotgun (WGS) entry which is preliminary data.</text>
</comment>
<dbReference type="AlphaFoldDB" id="A0AAD3MR26"/>
<organism evidence="1 2">
    <name type="scientific">Lates japonicus</name>
    <name type="common">Japanese lates</name>
    <dbReference type="NCBI Taxonomy" id="270547"/>
    <lineage>
        <taxon>Eukaryota</taxon>
        <taxon>Metazoa</taxon>
        <taxon>Chordata</taxon>
        <taxon>Craniata</taxon>
        <taxon>Vertebrata</taxon>
        <taxon>Euteleostomi</taxon>
        <taxon>Actinopterygii</taxon>
        <taxon>Neopterygii</taxon>
        <taxon>Teleostei</taxon>
        <taxon>Neoteleostei</taxon>
        <taxon>Acanthomorphata</taxon>
        <taxon>Carangaria</taxon>
        <taxon>Carangaria incertae sedis</taxon>
        <taxon>Centropomidae</taxon>
        <taxon>Lates</taxon>
    </lineage>
</organism>
<accession>A0AAD3MR26</accession>
<gene>
    <name evidence="1" type="ORF">AKAME5_001016900</name>
</gene>